<comment type="caution">
    <text evidence="2">The sequence shown here is derived from an EMBL/GenBank/DDBJ whole genome shotgun (WGS) entry which is preliminary data.</text>
</comment>
<dbReference type="OrthoDB" id="44867at2759"/>
<gene>
    <name evidence="2" type="ORF">OLEA9_A099409</name>
</gene>
<feature type="compositionally biased region" description="Polar residues" evidence="1">
    <location>
        <begin position="77"/>
        <end position="92"/>
    </location>
</feature>
<evidence type="ECO:0000313" key="2">
    <source>
        <dbReference type="EMBL" id="CAA2978473.1"/>
    </source>
</evidence>
<proteinExistence type="predicted"/>
<organism evidence="2 3">
    <name type="scientific">Olea europaea subsp. europaea</name>
    <dbReference type="NCBI Taxonomy" id="158383"/>
    <lineage>
        <taxon>Eukaryota</taxon>
        <taxon>Viridiplantae</taxon>
        <taxon>Streptophyta</taxon>
        <taxon>Embryophyta</taxon>
        <taxon>Tracheophyta</taxon>
        <taxon>Spermatophyta</taxon>
        <taxon>Magnoliopsida</taxon>
        <taxon>eudicotyledons</taxon>
        <taxon>Gunneridae</taxon>
        <taxon>Pentapetalae</taxon>
        <taxon>asterids</taxon>
        <taxon>lamiids</taxon>
        <taxon>Lamiales</taxon>
        <taxon>Oleaceae</taxon>
        <taxon>Oleeae</taxon>
        <taxon>Olea</taxon>
    </lineage>
</organism>
<protein>
    <submittedName>
        <fullName evidence="2">Uncharacterized protein</fullName>
    </submittedName>
</protein>
<feature type="region of interest" description="Disordered" evidence="1">
    <location>
        <begin position="160"/>
        <end position="189"/>
    </location>
</feature>
<keyword evidence="3" id="KW-1185">Reference proteome</keyword>
<reference evidence="2 3" key="1">
    <citation type="submission" date="2019-12" db="EMBL/GenBank/DDBJ databases">
        <authorList>
            <person name="Alioto T."/>
            <person name="Alioto T."/>
            <person name="Gomez Garrido J."/>
        </authorList>
    </citation>
    <scope>NUCLEOTIDE SEQUENCE [LARGE SCALE GENOMIC DNA]</scope>
</reference>
<name>A0A8S0RI27_OLEEU</name>
<dbReference type="Proteomes" id="UP000594638">
    <property type="component" value="Unassembled WGS sequence"/>
</dbReference>
<evidence type="ECO:0000256" key="1">
    <source>
        <dbReference type="SAM" id="MobiDB-lite"/>
    </source>
</evidence>
<sequence length="189" mass="20549">MVDAGENSALLCRLHCSLTVGELLRQLTKHKSHKIKALVSGVVDLWKNIIVKGTMKNIKNGSVGNEDSVKAWPKGARSSSVKVEQGPFTDNGNGKLKRSNQTGTPNSEKLMKTGEGQILADALCEVSSEVDGDRRDQVSASDSYQVAVLVETAIFEKWSKSRRSEDVMQNPDFGEKSPSGSLSQVQFLN</sequence>
<dbReference type="AlphaFoldDB" id="A0A8S0RI27"/>
<feature type="region of interest" description="Disordered" evidence="1">
    <location>
        <begin position="62"/>
        <end position="110"/>
    </location>
</feature>
<dbReference type="Gramene" id="OE9A099409T1">
    <property type="protein sequence ID" value="OE9A099409C1"/>
    <property type="gene ID" value="OE9A099409"/>
</dbReference>
<dbReference type="EMBL" id="CACTIH010003619">
    <property type="protein sequence ID" value="CAA2978473.1"/>
    <property type="molecule type" value="Genomic_DNA"/>
</dbReference>
<evidence type="ECO:0000313" key="3">
    <source>
        <dbReference type="Proteomes" id="UP000594638"/>
    </source>
</evidence>
<accession>A0A8S0RI27</accession>
<feature type="compositionally biased region" description="Polar residues" evidence="1">
    <location>
        <begin position="178"/>
        <end position="189"/>
    </location>
</feature>